<protein>
    <submittedName>
        <fullName evidence="1">PD-(D/E)XK motif protein</fullName>
    </submittedName>
</protein>
<name>A0ABU0W3Q0_9GAMM</name>
<keyword evidence="2" id="KW-1185">Reference proteome</keyword>
<dbReference type="Proteomes" id="UP001239019">
    <property type="component" value="Unassembled WGS sequence"/>
</dbReference>
<comment type="caution">
    <text evidence="1">The sequence shown here is derived from an EMBL/GenBank/DDBJ whole genome shotgun (WGS) entry which is preliminary data.</text>
</comment>
<dbReference type="InterPro" id="IPR025534">
    <property type="entry name" value="DUF4420"/>
</dbReference>
<evidence type="ECO:0000313" key="1">
    <source>
        <dbReference type="EMBL" id="MDQ2068649.1"/>
    </source>
</evidence>
<dbReference type="Pfam" id="PF14390">
    <property type="entry name" value="DUF4420"/>
    <property type="match status" value="1"/>
</dbReference>
<dbReference type="EMBL" id="JAVDDT010000001">
    <property type="protein sequence ID" value="MDQ2068649.1"/>
    <property type="molecule type" value="Genomic_DNA"/>
</dbReference>
<dbReference type="RefSeq" id="WP_306727131.1">
    <property type="nucleotide sequence ID" value="NZ_JAVDDT010000001.1"/>
</dbReference>
<evidence type="ECO:0000313" key="2">
    <source>
        <dbReference type="Proteomes" id="UP001239019"/>
    </source>
</evidence>
<reference evidence="1 2" key="1">
    <citation type="submission" date="2023-08" db="EMBL/GenBank/DDBJ databases">
        <title>Whole-genome sequencing of halo(alkali)philic microorganisms from hypersaline lakes.</title>
        <authorList>
            <person name="Sorokin D.Y."/>
            <person name="Abbas B."/>
            <person name="Merkel A.Y."/>
        </authorList>
    </citation>
    <scope>NUCLEOTIDE SEQUENCE [LARGE SCALE GENOMIC DNA]</scope>
    <source>
        <strain evidence="1 2">AB-CW4</strain>
    </source>
</reference>
<sequence length="335" mass="36773">MISPGEVLAWWDKLRRESTGVGEDTREVAEPFHTKTDTTVLISLGLDGEAAILAEIDPREAVSRDLGGRNIGVTVRSPLVDGRPLPVIELVCQESALEPVFAELAVDVIRRISNGLASRRAIEQALEDFRNLLQRDLPSRVGMEEAIGLVGELLVLEKLVGVDPGSWRAWNGPLGETHDFMSGEQAIEVKASAHVGESRIEIHGLDQLNPPAKGLYLFHLVLVPDPKGNVSVPMLSASIQRIVDDESGFIERLNASGFHPSEPVRWEDHRFSLSSMTCFDVSKGFPKLTKTEITGGELPAGIGDVRYSISLASIRQWQVSPKHMDQVFSRFVSDD</sequence>
<accession>A0ABU0W3Q0</accession>
<proteinExistence type="predicted"/>
<gene>
    <name evidence="1" type="ORF">RBH19_02020</name>
</gene>
<organism evidence="1 2">
    <name type="scientific">Natronospira bacteriovora</name>
    <dbReference type="NCBI Taxonomy" id="3069753"/>
    <lineage>
        <taxon>Bacteria</taxon>
        <taxon>Pseudomonadati</taxon>
        <taxon>Pseudomonadota</taxon>
        <taxon>Gammaproteobacteria</taxon>
        <taxon>Natronospirales</taxon>
        <taxon>Natronospiraceae</taxon>
        <taxon>Natronospira</taxon>
    </lineage>
</organism>